<keyword evidence="2" id="KW-1133">Transmembrane helix</keyword>
<dbReference type="GO" id="GO:0003824">
    <property type="term" value="F:catalytic activity"/>
    <property type="evidence" value="ECO:0007669"/>
    <property type="project" value="InterPro"/>
</dbReference>
<keyword evidence="2" id="KW-0472">Membrane</keyword>
<dbReference type="PANTHER" id="PTHR10185:SF17">
    <property type="entry name" value="GM01519P-RELATED"/>
    <property type="match status" value="1"/>
</dbReference>
<keyword evidence="2" id="KW-0812">Transmembrane</keyword>
<dbReference type="Pfam" id="PF13918">
    <property type="entry name" value="PLDc_3"/>
    <property type="match status" value="1"/>
</dbReference>
<dbReference type="InterPro" id="IPR001736">
    <property type="entry name" value="PLipase_D/transphosphatidylase"/>
</dbReference>
<accession>A0AAJ7IW48</accession>
<sequence length="611" mass="68726">MSFFAWKGNNRSESTEHAGRNLQDGLFQIASQACHILVQVNNTHNVSYGGNNNVRNVAYSKCSTNGEDPASVSTNKGATSTVNSYTKYTKERSKDQDVVVLLPHRKNRTPLVKHKLSTVSENAGLELNPSKSINSAGAAGNANNTDDDFELWDHSGFMLRSDADDPMTNKWRGSQGWCKPSCIPITIILILIVLVVLLPLLDHAAEKYALNNTNLGFDSNCLNGCNLTFVETLPIGMTYADSNVSLESTYDSWIKLISLAEERIEIASFYWTMTREDVYPDDSAKQGEEVFRSLLRAGKDNNVQLKIAQNIPSQISPNVDTEVLTKKANAQVNKTSYRNGKLRCLANDYAKIFDAYWMVGENGKIPETWPDSFQTKINSTNPMNFAFMDNKYKTFVASSPPPFSPKGRTNDVDGILYCIERAEKFVYVALMDYFPLTIYSPKIKYWPIIDDALRTAAVERKVHVRLLISSWKHSRKSEDYFLKSLVDLTGSYSGVEIEVRRFIVPTNSTFDKIPFSRVNHNKYMVTDTAAYIGTSNWSGDYFTNTAGIGTVIESVGEETAENLRQQLEDVFNRDWYSKYSYDLNGGSSFPEQSANAIEDDYYVRSSRYILA</sequence>
<evidence type="ECO:0000313" key="4">
    <source>
        <dbReference type="Proteomes" id="UP000694925"/>
    </source>
</evidence>
<dbReference type="Gene3D" id="3.30.870.10">
    <property type="entry name" value="Endonuclease Chain A"/>
    <property type="match status" value="1"/>
</dbReference>
<dbReference type="InterPro" id="IPR050874">
    <property type="entry name" value="Diverse_PLD-related"/>
</dbReference>
<comment type="similarity">
    <text evidence="1">Belongs to the phospholipase D family.</text>
</comment>
<evidence type="ECO:0000259" key="3">
    <source>
        <dbReference type="PROSITE" id="PS50035"/>
    </source>
</evidence>
<dbReference type="Proteomes" id="UP000694925">
    <property type="component" value="Unplaced"/>
</dbReference>
<feature type="transmembrane region" description="Helical" evidence="2">
    <location>
        <begin position="182"/>
        <end position="201"/>
    </location>
</feature>
<dbReference type="PANTHER" id="PTHR10185">
    <property type="entry name" value="PHOSPHOLIPASE D - RELATED"/>
    <property type="match status" value="1"/>
</dbReference>
<evidence type="ECO:0000256" key="2">
    <source>
        <dbReference type="SAM" id="Phobius"/>
    </source>
</evidence>
<feature type="domain" description="PLD phosphodiesterase" evidence="3">
    <location>
        <begin position="515"/>
        <end position="541"/>
    </location>
</feature>
<reference evidence="5" key="1">
    <citation type="submission" date="2025-08" db="UniProtKB">
        <authorList>
            <consortium name="RefSeq"/>
        </authorList>
    </citation>
    <scope>IDENTIFICATION</scope>
    <source>
        <tissue evidence="5">Whole body</tissue>
    </source>
</reference>
<dbReference type="GeneID" id="108623699"/>
<protein>
    <submittedName>
        <fullName evidence="5">Phospholipase D3-like</fullName>
    </submittedName>
</protein>
<dbReference type="PROSITE" id="PS50035">
    <property type="entry name" value="PLD"/>
    <property type="match status" value="1"/>
</dbReference>
<proteinExistence type="inferred from homology"/>
<dbReference type="InterPro" id="IPR032803">
    <property type="entry name" value="PLDc_3"/>
</dbReference>
<keyword evidence="4" id="KW-1185">Reference proteome</keyword>
<dbReference type="SMART" id="SM00155">
    <property type="entry name" value="PLDc"/>
    <property type="match status" value="1"/>
</dbReference>
<organism evidence="4 5">
    <name type="scientific">Ceratina calcarata</name>
    <dbReference type="NCBI Taxonomy" id="156304"/>
    <lineage>
        <taxon>Eukaryota</taxon>
        <taxon>Metazoa</taxon>
        <taxon>Ecdysozoa</taxon>
        <taxon>Arthropoda</taxon>
        <taxon>Hexapoda</taxon>
        <taxon>Insecta</taxon>
        <taxon>Pterygota</taxon>
        <taxon>Neoptera</taxon>
        <taxon>Endopterygota</taxon>
        <taxon>Hymenoptera</taxon>
        <taxon>Apocrita</taxon>
        <taxon>Aculeata</taxon>
        <taxon>Apoidea</taxon>
        <taxon>Anthophila</taxon>
        <taxon>Apidae</taxon>
        <taxon>Ceratina</taxon>
        <taxon>Zadontomerus</taxon>
    </lineage>
</organism>
<dbReference type="SUPFAM" id="SSF56024">
    <property type="entry name" value="Phospholipase D/nuclease"/>
    <property type="match status" value="2"/>
</dbReference>
<dbReference type="AlphaFoldDB" id="A0AAJ7IW48"/>
<dbReference type="KEGG" id="ccal:108623699"/>
<name>A0AAJ7IW48_9HYME</name>
<dbReference type="CDD" id="cd09107">
    <property type="entry name" value="PLDc_vPLD3_4_5_like_2"/>
    <property type="match status" value="1"/>
</dbReference>
<gene>
    <name evidence="5" type="primary">LOC108623699</name>
</gene>
<evidence type="ECO:0000256" key="1">
    <source>
        <dbReference type="ARBA" id="ARBA00008664"/>
    </source>
</evidence>
<dbReference type="RefSeq" id="XP_017877883.1">
    <property type="nucleotide sequence ID" value="XM_018022394.2"/>
</dbReference>
<evidence type="ECO:0000313" key="5">
    <source>
        <dbReference type="RefSeq" id="XP_017877883.1"/>
    </source>
</evidence>